<feature type="transmembrane region" description="Helical" evidence="14">
    <location>
        <begin position="442"/>
        <end position="462"/>
    </location>
</feature>
<organism evidence="17">
    <name type="scientific">Timema tahoe</name>
    <dbReference type="NCBI Taxonomy" id="61484"/>
    <lineage>
        <taxon>Eukaryota</taxon>
        <taxon>Metazoa</taxon>
        <taxon>Ecdysozoa</taxon>
        <taxon>Arthropoda</taxon>
        <taxon>Hexapoda</taxon>
        <taxon>Insecta</taxon>
        <taxon>Pterygota</taxon>
        <taxon>Neoptera</taxon>
        <taxon>Polyneoptera</taxon>
        <taxon>Phasmatodea</taxon>
        <taxon>Timematodea</taxon>
        <taxon>Timematoidea</taxon>
        <taxon>Timematidae</taxon>
        <taxon>Timema</taxon>
    </lineage>
</organism>
<evidence type="ECO:0000256" key="5">
    <source>
        <dbReference type="ARBA" id="ARBA00022989"/>
    </source>
</evidence>
<protein>
    <recommendedName>
        <fullName evidence="12">Alkylglycerol monooxygenase</fullName>
        <ecNumber evidence="11">1.14.16.5</ecNumber>
    </recommendedName>
</protein>
<evidence type="ECO:0000256" key="6">
    <source>
        <dbReference type="ARBA" id="ARBA00023002"/>
    </source>
</evidence>
<evidence type="ECO:0000259" key="16">
    <source>
        <dbReference type="Pfam" id="PF24858"/>
    </source>
</evidence>
<keyword evidence="5 14" id="KW-1133">Transmembrane helix</keyword>
<reference evidence="17" key="1">
    <citation type="submission" date="2020-11" db="EMBL/GenBank/DDBJ databases">
        <authorList>
            <person name="Tran Van P."/>
        </authorList>
    </citation>
    <scope>NUCLEOTIDE SEQUENCE</scope>
</reference>
<dbReference type="EC" id="1.14.16.5" evidence="11"/>
<evidence type="ECO:0000256" key="1">
    <source>
        <dbReference type="ARBA" id="ARBA00001962"/>
    </source>
</evidence>
<dbReference type="Pfam" id="PF04116">
    <property type="entry name" value="FA_hydroxylase"/>
    <property type="match status" value="1"/>
</dbReference>
<evidence type="ECO:0000256" key="9">
    <source>
        <dbReference type="ARBA" id="ARBA00023136"/>
    </source>
</evidence>
<feature type="domain" description="Alkylglycerol monooxygenase C-terminal" evidence="16">
    <location>
        <begin position="446"/>
        <end position="511"/>
    </location>
</feature>
<dbReference type="PANTHER" id="PTHR21624:SF1">
    <property type="entry name" value="ALKYLGLYCEROL MONOOXYGENASE"/>
    <property type="match status" value="1"/>
</dbReference>
<evidence type="ECO:0000256" key="3">
    <source>
        <dbReference type="ARBA" id="ARBA00022692"/>
    </source>
</evidence>
<dbReference type="AlphaFoldDB" id="A0A7R9FGE4"/>
<gene>
    <name evidence="17" type="ORF">TTEB3V08_LOCUS1164</name>
</gene>
<keyword evidence="9 14" id="KW-0472">Membrane</keyword>
<evidence type="ECO:0000256" key="11">
    <source>
        <dbReference type="ARBA" id="ARBA00039026"/>
    </source>
</evidence>
<dbReference type="EMBL" id="OE000226">
    <property type="protein sequence ID" value="CAD7453009.1"/>
    <property type="molecule type" value="Genomic_DNA"/>
</dbReference>
<evidence type="ECO:0000256" key="8">
    <source>
        <dbReference type="ARBA" id="ARBA00023098"/>
    </source>
</evidence>
<dbReference type="GO" id="GO:0005789">
    <property type="term" value="C:endoplasmic reticulum membrane"/>
    <property type="evidence" value="ECO:0007669"/>
    <property type="project" value="UniProtKB-SubCell"/>
</dbReference>
<dbReference type="InterPro" id="IPR006694">
    <property type="entry name" value="Fatty_acid_hydroxylase"/>
</dbReference>
<dbReference type="GO" id="GO:0006643">
    <property type="term" value="P:membrane lipid metabolic process"/>
    <property type="evidence" value="ECO:0007669"/>
    <property type="project" value="TreeGrafter"/>
</dbReference>
<keyword evidence="3 14" id="KW-0812">Transmembrane</keyword>
<evidence type="ECO:0000256" key="14">
    <source>
        <dbReference type="SAM" id="Phobius"/>
    </source>
</evidence>
<keyword evidence="4" id="KW-0256">Endoplasmic reticulum</keyword>
<evidence type="ECO:0000256" key="10">
    <source>
        <dbReference type="ARBA" id="ARBA00038190"/>
    </source>
</evidence>
<accession>A0A7R9FGE4</accession>
<keyword evidence="7" id="KW-0408">Iron</keyword>
<sequence>MFHHNTQKLRDRGSEDTGKLFSSFSPAPLLRLPCVQCAAGLRHEISGDATFEKKSNCLQQRPFREEGPGMSSDPWGDISNIYCRKNCSEAWPYFLAFLIVENVLLWLEEKPLIRFNDGITSLSHGLFQECGRVRGYSSRGPELDPRRFHNLSVKHTLDNNSNPNIPIIDGPDYFESDALDNVTIETCSSVERSLDRLVFRGAENVAYIFIYENFRLVELPWDSAWTWYLAVLGVDFCYYWLHRACHEVHILWAQHQVHHSSEEFNLTVGLRQSLLQGWCGFLFYLPLAVIIPPAHFLTHQQFNLLFQFWIHTKSVHTLGPLEWVFNTPRHHRVHHGCNLYCLDKNYGGLLIIWDRLFGTFAEERPKEEIIYGLVYNQPSFNPFFLQIFYNMNVINKWKSMPNWQDKLAAVWKGPSWIPGKPRLGAEEDKLDIKSREKYNVQLPLWCNLYLLLHFVVVVIGFQELALRYMGMSPLAVLGFVAYILTSLTTIGMLFDNHPYACLFELVRCLAFF</sequence>
<evidence type="ECO:0000256" key="13">
    <source>
        <dbReference type="ARBA" id="ARBA00047556"/>
    </source>
</evidence>
<evidence type="ECO:0000256" key="7">
    <source>
        <dbReference type="ARBA" id="ARBA00023004"/>
    </source>
</evidence>
<evidence type="ECO:0000313" key="17">
    <source>
        <dbReference type="EMBL" id="CAD7453009.1"/>
    </source>
</evidence>
<dbReference type="InterPro" id="IPR056853">
    <property type="entry name" value="AGMP_C"/>
</dbReference>
<evidence type="ECO:0000256" key="12">
    <source>
        <dbReference type="ARBA" id="ARBA00040992"/>
    </source>
</evidence>
<dbReference type="GO" id="GO:0008610">
    <property type="term" value="P:lipid biosynthetic process"/>
    <property type="evidence" value="ECO:0007669"/>
    <property type="project" value="InterPro"/>
</dbReference>
<evidence type="ECO:0000256" key="2">
    <source>
        <dbReference type="ARBA" id="ARBA00004477"/>
    </source>
</evidence>
<comment type="catalytic activity">
    <reaction evidence="13">
        <text>1-O-(1,2-saturated-alkyl)-sn-glycerol + (6R)-L-erythro-5,6,7,8-tetrahydrobiopterin + O2 = a 1-(1-hydroxyalkyl)-sn-glycerol + (6R)-L-erythro-6,7-dihydrobiopterin + H2O</text>
        <dbReference type="Rhea" id="RHEA:36255"/>
        <dbReference type="ChEBI" id="CHEBI:15377"/>
        <dbReference type="ChEBI" id="CHEBI:15379"/>
        <dbReference type="ChEBI" id="CHEBI:43120"/>
        <dbReference type="ChEBI" id="CHEBI:59560"/>
        <dbReference type="ChEBI" id="CHEBI:73418"/>
        <dbReference type="ChEBI" id="CHEBI:83957"/>
        <dbReference type="EC" id="1.14.16.5"/>
    </reaction>
</comment>
<dbReference type="GO" id="GO:0050479">
    <property type="term" value="F:glyceryl-ether monooxygenase activity"/>
    <property type="evidence" value="ECO:0007669"/>
    <property type="project" value="UniProtKB-EC"/>
</dbReference>
<feature type="transmembrane region" description="Helical" evidence="14">
    <location>
        <begin position="474"/>
        <end position="494"/>
    </location>
</feature>
<dbReference type="Pfam" id="PF24858">
    <property type="entry name" value="AGMP_C"/>
    <property type="match status" value="1"/>
</dbReference>
<comment type="similarity">
    <text evidence="10">Belongs to the sterol desaturase family. TMEM195 subfamily.</text>
</comment>
<dbReference type="InterPro" id="IPR051689">
    <property type="entry name" value="Sterol_desaturase/TMEM195"/>
</dbReference>
<evidence type="ECO:0000256" key="4">
    <source>
        <dbReference type="ARBA" id="ARBA00022824"/>
    </source>
</evidence>
<dbReference type="PANTHER" id="PTHR21624">
    <property type="entry name" value="STEROL DESATURASE-RELATED PROTEIN"/>
    <property type="match status" value="1"/>
</dbReference>
<feature type="domain" description="Fatty acid hydroxylase" evidence="15">
    <location>
        <begin position="228"/>
        <end position="359"/>
    </location>
</feature>
<name>A0A7R9FGE4_9NEOP</name>
<keyword evidence="8" id="KW-0443">Lipid metabolism</keyword>
<evidence type="ECO:0000259" key="15">
    <source>
        <dbReference type="Pfam" id="PF04116"/>
    </source>
</evidence>
<dbReference type="GO" id="GO:0005506">
    <property type="term" value="F:iron ion binding"/>
    <property type="evidence" value="ECO:0007669"/>
    <property type="project" value="InterPro"/>
</dbReference>
<comment type="cofactor">
    <cofactor evidence="1">
        <name>Fe cation</name>
        <dbReference type="ChEBI" id="CHEBI:24875"/>
    </cofactor>
</comment>
<proteinExistence type="inferred from homology"/>
<keyword evidence="6" id="KW-0560">Oxidoreductase</keyword>
<comment type="subcellular location">
    <subcellularLocation>
        <location evidence="2">Endoplasmic reticulum membrane</location>
        <topology evidence="2">Multi-pass membrane protein</topology>
    </subcellularLocation>
</comment>